<dbReference type="RefSeq" id="WP_094205825.1">
    <property type="nucleotide sequence ID" value="NZ_JAWGQT010000003.1"/>
</dbReference>
<evidence type="ECO:0000259" key="6">
    <source>
        <dbReference type="Pfam" id="PF00551"/>
    </source>
</evidence>
<dbReference type="InterPro" id="IPR002376">
    <property type="entry name" value="Formyl_transf_N"/>
</dbReference>
<dbReference type="SUPFAM" id="SSF50486">
    <property type="entry name" value="FMT C-terminal domain-like"/>
    <property type="match status" value="1"/>
</dbReference>
<dbReference type="EMBL" id="NDYC01000019">
    <property type="protein sequence ID" value="OXZ27720.1"/>
    <property type="molecule type" value="Genomic_DNA"/>
</dbReference>
<feature type="binding site" evidence="5">
    <location>
        <begin position="111"/>
        <end position="114"/>
    </location>
    <ligand>
        <name>(6S)-5,6,7,8-tetrahydrofolate</name>
        <dbReference type="ChEBI" id="CHEBI:57453"/>
    </ligand>
</feature>
<evidence type="ECO:0000256" key="2">
    <source>
        <dbReference type="ARBA" id="ARBA00012261"/>
    </source>
</evidence>
<evidence type="ECO:0000259" key="7">
    <source>
        <dbReference type="Pfam" id="PF02911"/>
    </source>
</evidence>
<dbReference type="InterPro" id="IPR036477">
    <property type="entry name" value="Formyl_transf_N_sf"/>
</dbReference>
<comment type="caution">
    <text evidence="8">The sequence shown here is derived from an EMBL/GenBank/DDBJ whole genome shotgun (WGS) entry which is preliminary data.</text>
</comment>
<evidence type="ECO:0000256" key="4">
    <source>
        <dbReference type="ARBA" id="ARBA00022917"/>
    </source>
</evidence>
<dbReference type="GO" id="GO:0004479">
    <property type="term" value="F:methionyl-tRNA formyltransferase activity"/>
    <property type="evidence" value="ECO:0007669"/>
    <property type="project" value="UniProtKB-UniRule"/>
</dbReference>
<keyword evidence="4 5" id="KW-0648">Protein biosynthesis</keyword>
<evidence type="ECO:0000313" key="8">
    <source>
        <dbReference type="EMBL" id="OXZ27720.1"/>
    </source>
</evidence>
<accession>A0A233V5Q5</accession>
<dbReference type="InterPro" id="IPR005794">
    <property type="entry name" value="Fmt"/>
</dbReference>
<dbReference type="Pfam" id="PF02911">
    <property type="entry name" value="Formyl_trans_C"/>
    <property type="match status" value="1"/>
</dbReference>
<dbReference type="Gene3D" id="3.40.50.12230">
    <property type="match status" value="1"/>
</dbReference>
<dbReference type="HAMAP" id="MF_00182">
    <property type="entry name" value="Formyl_trans"/>
    <property type="match status" value="1"/>
</dbReference>
<feature type="domain" description="Formyl transferase C-terminal" evidence="7">
    <location>
        <begin position="205"/>
        <end position="302"/>
    </location>
</feature>
<dbReference type="PANTHER" id="PTHR11138:SF5">
    <property type="entry name" value="METHIONYL-TRNA FORMYLTRANSFERASE, MITOCHONDRIAL"/>
    <property type="match status" value="1"/>
</dbReference>
<comment type="similarity">
    <text evidence="1 5">Belongs to the Fmt family.</text>
</comment>
<feature type="domain" description="Formyl transferase N-terminal" evidence="6">
    <location>
        <begin position="4"/>
        <end position="172"/>
    </location>
</feature>
<keyword evidence="3 5" id="KW-0808">Transferase</keyword>
<dbReference type="InterPro" id="IPR005793">
    <property type="entry name" value="Formyl_trans_C"/>
</dbReference>
<dbReference type="GO" id="GO:0005829">
    <property type="term" value="C:cytosol"/>
    <property type="evidence" value="ECO:0007669"/>
    <property type="project" value="TreeGrafter"/>
</dbReference>
<gene>
    <name evidence="5" type="primary">fmt</name>
    <name evidence="8" type="ORF">B9N49_03805</name>
</gene>
<evidence type="ECO:0000256" key="5">
    <source>
        <dbReference type="HAMAP-Rule" id="MF_00182"/>
    </source>
</evidence>
<evidence type="ECO:0000256" key="1">
    <source>
        <dbReference type="ARBA" id="ARBA00010699"/>
    </source>
</evidence>
<dbReference type="Pfam" id="PF00551">
    <property type="entry name" value="Formyl_trans_N"/>
    <property type="match status" value="1"/>
</dbReference>
<comment type="catalytic activity">
    <reaction evidence="5">
        <text>L-methionyl-tRNA(fMet) + (6R)-10-formyltetrahydrofolate = N-formyl-L-methionyl-tRNA(fMet) + (6S)-5,6,7,8-tetrahydrofolate + H(+)</text>
        <dbReference type="Rhea" id="RHEA:24380"/>
        <dbReference type="Rhea" id="RHEA-COMP:9952"/>
        <dbReference type="Rhea" id="RHEA-COMP:9953"/>
        <dbReference type="ChEBI" id="CHEBI:15378"/>
        <dbReference type="ChEBI" id="CHEBI:57453"/>
        <dbReference type="ChEBI" id="CHEBI:78530"/>
        <dbReference type="ChEBI" id="CHEBI:78844"/>
        <dbReference type="ChEBI" id="CHEBI:195366"/>
        <dbReference type="EC" id="2.1.2.9"/>
    </reaction>
</comment>
<dbReference type="InterPro" id="IPR041711">
    <property type="entry name" value="Met-tRNA-FMT_N"/>
</dbReference>
<dbReference type="PANTHER" id="PTHR11138">
    <property type="entry name" value="METHIONYL-TRNA FORMYLTRANSFERASE"/>
    <property type="match status" value="1"/>
</dbReference>
<protein>
    <recommendedName>
        <fullName evidence="2 5">Methionyl-tRNA formyltransferase</fullName>
        <ecNumber evidence="2 5">2.1.2.9</ecNumber>
    </recommendedName>
</protein>
<comment type="function">
    <text evidence="5">Attaches a formyl group to the free amino group of methionyl-tRNA(fMet). The formyl group appears to play a dual role in the initiator identity of N-formylmethionyl-tRNA by promoting its recognition by IF2 and preventing the misappropriation of this tRNA by the elongation apparatus.</text>
</comment>
<organism evidence="8 9">
    <name type="scientific">Finegoldia magna</name>
    <name type="common">Peptostreptococcus magnus</name>
    <dbReference type="NCBI Taxonomy" id="1260"/>
    <lineage>
        <taxon>Bacteria</taxon>
        <taxon>Bacillati</taxon>
        <taxon>Bacillota</taxon>
        <taxon>Tissierellia</taxon>
        <taxon>Tissierellales</taxon>
        <taxon>Peptoniphilaceae</taxon>
        <taxon>Finegoldia</taxon>
    </lineage>
</organism>
<dbReference type="InterPro" id="IPR011034">
    <property type="entry name" value="Formyl_transferase-like_C_sf"/>
</dbReference>
<sequence length="310" mass="35318">MKNKIVFAGSPDFAVESLQRLYDNPNNEIQLVISQQDKKRNRNKFSPTAVKKRAMDLGIEVITPQNINDDEVFDLIDRLNPDFIVVVAYGQLIKKRILDRFKNKILNVHASILPKYRGASPINYSLLNGDKESGVSIMLVEQGLDTGDVLAVDKIKLNKEIMLEELHDKLMIMGADLIDKVINDYQKYFDSREKQNEDEASTVGKIQKSMGEINFNEKADVIYNKFRGLTPWPGLFFKLNDKTVKVHNINIIEQYNDNKNGEVVKVDKNGIKVACEDGFIIITRLQLPNKKPLNVSEYLNGNSFEEGIIL</sequence>
<evidence type="ECO:0000313" key="9">
    <source>
        <dbReference type="Proteomes" id="UP000215413"/>
    </source>
</evidence>
<dbReference type="AlphaFoldDB" id="A0A233V5Q5"/>
<proteinExistence type="inferred from homology"/>
<dbReference type="Proteomes" id="UP000215413">
    <property type="component" value="Unassembled WGS sequence"/>
</dbReference>
<evidence type="ECO:0000256" key="3">
    <source>
        <dbReference type="ARBA" id="ARBA00022679"/>
    </source>
</evidence>
<dbReference type="CDD" id="cd08704">
    <property type="entry name" value="Met_tRNA_FMT_C"/>
    <property type="match status" value="1"/>
</dbReference>
<dbReference type="CDD" id="cd08646">
    <property type="entry name" value="FMT_core_Met-tRNA-FMT_N"/>
    <property type="match status" value="1"/>
</dbReference>
<dbReference type="SUPFAM" id="SSF53328">
    <property type="entry name" value="Formyltransferase"/>
    <property type="match status" value="1"/>
</dbReference>
<dbReference type="NCBIfam" id="TIGR00460">
    <property type="entry name" value="fmt"/>
    <property type="match status" value="1"/>
</dbReference>
<dbReference type="EC" id="2.1.2.9" evidence="2 5"/>
<dbReference type="InterPro" id="IPR044135">
    <property type="entry name" value="Met-tRNA-FMT_C"/>
</dbReference>
<name>A0A233V5Q5_FINMA</name>
<reference evidence="9" key="1">
    <citation type="submission" date="2017-04" db="EMBL/GenBank/DDBJ databases">
        <title>Finegoldia magna isolated from orthopedic joint implant-associated infections.</title>
        <authorList>
            <person name="Bjorklund S."/>
            <person name="Bruggemann H."/>
            <person name="Jensen A."/>
            <person name="Hellmark B."/>
            <person name="Soderquist B."/>
        </authorList>
    </citation>
    <scope>NUCLEOTIDE SEQUENCE [LARGE SCALE GENOMIC DNA]</scope>
    <source>
        <strain evidence="9">CCUG 54800</strain>
    </source>
</reference>